<dbReference type="EMBL" id="VSSQ01024731">
    <property type="protein sequence ID" value="MPM72414.1"/>
    <property type="molecule type" value="Genomic_DNA"/>
</dbReference>
<accession>A0A645C9F5</accession>
<comment type="caution">
    <text evidence="1">The sequence shown here is derived from an EMBL/GenBank/DDBJ whole genome shotgun (WGS) entry which is preliminary data.</text>
</comment>
<proteinExistence type="predicted"/>
<name>A0A645C9F5_9ZZZZ</name>
<gene>
    <name evidence="1" type="ORF">SDC9_119390</name>
</gene>
<dbReference type="AlphaFoldDB" id="A0A645C9F5"/>
<reference evidence="1" key="1">
    <citation type="submission" date="2019-08" db="EMBL/GenBank/DDBJ databases">
        <authorList>
            <person name="Kucharzyk K."/>
            <person name="Murdoch R.W."/>
            <person name="Higgins S."/>
            <person name="Loffler F."/>
        </authorList>
    </citation>
    <scope>NUCLEOTIDE SEQUENCE</scope>
</reference>
<protein>
    <submittedName>
        <fullName evidence="1">Uncharacterized protein</fullName>
    </submittedName>
</protein>
<organism evidence="1">
    <name type="scientific">bioreactor metagenome</name>
    <dbReference type="NCBI Taxonomy" id="1076179"/>
    <lineage>
        <taxon>unclassified sequences</taxon>
        <taxon>metagenomes</taxon>
        <taxon>ecological metagenomes</taxon>
    </lineage>
</organism>
<evidence type="ECO:0000313" key="1">
    <source>
        <dbReference type="EMBL" id="MPM72414.1"/>
    </source>
</evidence>
<sequence>MNVAQIVIIIAVSVDTDGLTVCVVDKAQCIRTVTLAHELIACIDIFRRCAAGNLLCSQTAGIVFERQICTVAVDGGKLSAFLPCVSIAVIGQRISDGIIGNRFAIVGSHFVFPVCVAISIIDGFGRCAQITCRVGIFNFTEDIAIAIVSISNALVQPSIVFADQLVKTVIGVTDFLHIIFTNSGDIVVTVIHVIELAVCCRDDITAAAGIHFLEQNLIDQCCHTATVNLISVGSIDLVRRRPGGYGMRFLGQPVQAVIRIIERAVMHGSQIDAADTVIVRIVVGGGGKKSAVVRFCNSRFVTAAVKAVFDAFAIAALNAAKVA</sequence>